<evidence type="ECO:0000313" key="1">
    <source>
        <dbReference type="EMBL" id="AXY73922.1"/>
    </source>
</evidence>
<gene>
    <name evidence="1" type="ORF">D3H65_07980</name>
</gene>
<reference evidence="1 2" key="1">
    <citation type="submission" date="2018-09" db="EMBL/GenBank/DDBJ databases">
        <title>Genome sequencing of strain 6GH32-13.</title>
        <authorList>
            <person name="Weon H.-Y."/>
            <person name="Heo J."/>
            <person name="Kwon S.-W."/>
        </authorList>
    </citation>
    <scope>NUCLEOTIDE SEQUENCE [LARGE SCALE GENOMIC DNA]</scope>
    <source>
        <strain evidence="1 2">5GH32-13</strain>
    </source>
</reference>
<proteinExistence type="predicted"/>
<sequence length="71" mass="8100">MFAVVVIYINFDNTKLAGFCHPFYQVATSLVEIYFCNKRSDKTIKKAISVARYGYILPQGILSHTFYQAGK</sequence>
<keyword evidence="2" id="KW-1185">Reference proteome</keyword>
<dbReference type="EMBL" id="CP032157">
    <property type="protein sequence ID" value="AXY73922.1"/>
    <property type="molecule type" value="Genomic_DNA"/>
</dbReference>
<dbReference type="Proteomes" id="UP000263900">
    <property type="component" value="Chromosome"/>
</dbReference>
<organism evidence="1 2">
    <name type="scientific">Paraflavitalea soli</name>
    <dbReference type="NCBI Taxonomy" id="2315862"/>
    <lineage>
        <taxon>Bacteria</taxon>
        <taxon>Pseudomonadati</taxon>
        <taxon>Bacteroidota</taxon>
        <taxon>Chitinophagia</taxon>
        <taxon>Chitinophagales</taxon>
        <taxon>Chitinophagaceae</taxon>
        <taxon>Paraflavitalea</taxon>
    </lineage>
</organism>
<dbReference type="AlphaFoldDB" id="A0A3B7MHQ6"/>
<dbReference type="KEGG" id="pseg:D3H65_07980"/>
<name>A0A3B7MHQ6_9BACT</name>
<accession>A0A3B7MHQ6</accession>
<evidence type="ECO:0000313" key="2">
    <source>
        <dbReference type="Proteomes" id="UP000263900"/>
    </source>
</evidence>
<protein>
    <submittedName>
        <fullName evidence="1">Uncharacterized protein</fullName>
    </submittedName>
</protein>